<dbReference type="EMBL" id="JBBPBM010000079">
    <property type="protein sequence ID" value="KAK8511267.1"/>
    <property type="molecule type" value="Genomic_DNA"/>
</dbReference>
<dbReference type="InterPro" id="IPR005202">
    <property type="entry name" value="TF_GRAS"/>
</dbReference>
<evidence type="ECO:0000313" key="2">
    <source>
        <dbReference type="Proteomes" id="UP001472677"/>
    </source>
</evidence>
<dbReference type="Pfam" id="PF03514">
    <property type="entry name" value="GRAS"/>
    <property type="match status" value="1"/>
</dbReference>
<comment type="caution">
    <text evidence="1">The sequence shown here is derived from an EMBL/GenBank/DDBJ whole genome shotgun (WGS) entry which is preliminary data.</text>
</comment>
<sequence length="158" mass="18070">MVNYLKHIYENLFELNYEEFAVIGSPFLLRHTLTQPGSLESMMRVLKNLNACIVAIVKFETNHTSGIFPDRFLQAGNDDRIFLDMKIDEWRSTITSFGMIETELSSSALYQADLVAKNLESGNYCSCNMNRKSLVVNWKGIPIVSLSTWKSCEQRKTS</sequence>
<proteinExistence type="predicted"/>
<protein>
    <submittedName>
        <fullName evidence="1">Uncharacterized protein</fullName>
    </submittedName>
</protein>
<evidence type="ECO:0000313" key="1">
    <source>
        <dbReference type="EMBL" id="KAK8511267.1"/>
    </source>
</evidence>
<accession>A0ABR2BXI2</accession>
<organism evidence="1 2">
    <name type="scientific">Hibiscus sabdariffa</name>
    <name type="common">roselle</name>
    <dbReference type="NCBI Taxonomy" id="183260"/>
    <lineage>
        <taxon>Eukaryota</taxon>
        <taxon>Viridiplantae</taxon>
        <taxon>Streptophyta</taxon>
        <taxon>Embryophyta</taxon>
        <taxon>Tracheophyta</taxon>
        <taxon>Spermatophyta</taxon>
        <taxon>Magnoliopsida</taxon>
        <taxon>eudicotyledons</taxon>
        <taxon>Gunneridae</taxon>
        <taxon>Pentapetalae</taxon>
        <taxon>rosids</taxon>
        <taxon>malvids</taxon>
        <taxon>Malvales</taxon>
        <taxon>Malvaceae</taxon>
        <taxon>Malvoideae</taxon>
        <taxon>Hibiscus</taxon>
    </lineage>
</organism>
<dbReference type="PROSITE" id="PS50985">
    <property type="entry name" value="GRAS"/>
    <property type="match status" value="1"/>
</dbReference>
<dbReference type="Proteomes" id="UP001472677">
    <property type="component" value="Unassembled WGS sequence"/>
</dbReference>
<gene>
    <name evidence="1" type="ORF">V6N12_033544</name>
</gene>
<name>A0ABR2BXI2_9ROSI</name>
<reference evidence="1 2" key="1">
    <citation type="journal article" date="2024" name="G3 (Bethesda)">
        <title>Genome assembly of Hibiscus sabdariffa L. provides insights into metabolisms of medicinal natural products.</title>
        <authorList>
            <person name="Kim T."/>
        </authorList>
    </citation>
    <scope>NUCLEOTIDE SEQUENCE [LARGE SCALE GENOMIC DNA]</scope>
    <source>
        <strain evidence="1">TK-2024</strain>
        <tissue evidence="1">Old leaves</tissue>
    </source>
</reference>
<keyword evidence="2" id="KW-1185">Reference proteome</keyword>